<evidence type="ECO:0000256" key="4">
    <source>
        <dbReference type="SAM" id="SignalP"/>
    </source>
</evidence>
<feature type="domain" description="NACHT" evidence="5">
    <location>
        <begin position="373"/>
        <end position="520"/>
    </location>
</feature>
<feature type="repeat" description="ANK" evidence="3">
    <location>
        <begin position="958"/>
        <end position="982"/>
    </location>
</feature>
<dbReference type="Pfam" id="PF12796">
    <property type="entry name" value="Ank_2"/>
    <property type="match status" value="3"/>
</dbReference>
<accession>A0A401KR31</accession>
<reference evidence="6 7" key="1">
    <citation type="submission" date="2016-09" db="EMBL/GenBank/DDBJ databases">
        <title>Aspergillus awamori IFM 58123T.</title>
        <authorList>
            <person name="Kusuya Y."/>
            <person name="Shimizu M."/>
            <person name="Takahashi H."/>
            <person name="Yaguchi T."/>
        </authorList>
    </citation>
    <scope>NUCLEOTIDE SEQUENCE [LARGE SCALE GENOMIC DNA]</scope>
    <source>
        <strain evidence="6 7">IFM 58123</strain>
    </source>
</reference>
<keyword evidence="4" id="KW-0732">Signal</keyword>
<feature type="repeat" description="ANK" evidence="3">
    <location>
        <begin position="1026"/>
        <end position="1059"/>
    </location>
</feature>
<evidence type="ECO:0000259" key="5">
    <source>
        <dbReference type="PROSITE" id="PS50837"/>
    </source>
</evidence>
<comment type="caution">
    <text evidence="6">The sequence shown here is derived from an EMBL/GenBank/DDBJ whole genome shotgun (WGS) entry which is preliminary data.</text>
</comment>
<dbReference type="InterPro" id="IPR054471">
    <property type="entry name" value="GPIID_WHD"/>
</dbReference>
<dbReference type="AlphaFoldDB" id="A0A401KR31"/>
<evidence type="ECO:0000256" key="2">
    <source>
        <dbReference type="ARBA" id="ARBA00023043"/>
    </source>
</evidence>
<dbReference type="SUPFAM" id="SSF48403">
    <property type="entry name" value="Ankyrin repeat"/>
    <property type="match status" value="1"/>
</dbReference>
<dbReference type="Proteomes" id="UP000286921">
    <property type="component" value="Unassembled WGS sequence"/>
</dbReference>
<dbReference type="InterPro" id="IPR055497">
    <property type="entry name" value="DUF7069"/>
</dbReference>
<dbReference type="Pfam" id="PF00023">
    <property type="entry name" value="Ank"/>
    <property type="match status" value="1"/>
</dbReference>
<organism evidence="6 7">
    <name type="scientific">Aspergillus awamori</name>
    <name type="common">Black koji mold</name>
    <dbReference type="NCBI Taxonomy" id="105351"/>
    <lineage>
        <taxon>Eukaryota</taxon>
        <taxon>Fungi</taxon>
        <taxon>Dikarya</taxon>
        <taxon>Ascomycota</taxon>
        <taxon>Pezizomycotina</taxon>
        <taxon>Eurotiomycetes</taxon>
        <taxon>Eurotiomycetidae</taxon>
        <taxon>Eurotiales</taxon>
        <taxon>Aspergillaceae</taxon>
        <taxon>Aspergillus</taxon>
    </lineage>
</organism>
<feature type="repeat" description="ANK" evidence="3">
    <location>
        <begin position="992"/>
        <end position="1016"/>
    </location>
</feature>
<dbReference type="InterPro" id="IPR007111">
    <property type="entry name" value="NACHT_NTPase"/>
</dbReference>
<sequence length="1221" mass="136349">MQLFSALTLTVVTTLLASAHGTATIGGPCSGSSTYDCTDDFDAVAICNGARWVEAAQPAPSSDDLWIQAEQKLRHNSELDTLMTASIEILQSDYNLNFQPGDSSLHERLSDFLKTKANLVEERKWMIHLGTHTIIVRDQLTKVFQNILAVKDIVTTAANASLPASLACAGIMACFTTVIQAAEQHSHLLQGLESISELICRLHVMERLYLHSDTKQDTGLLDDLRKTMISFYSKILEFQARALCYLHRPRAYQFWRDVLNRDGWANLLQEFERYQIKLGRTTSVIADAGSMQRHEELQNKYQAILEALHNRDIWTATSDRDEKVKRFLNLLYTCPYKDRKDRNSKRVLGTCEWFIGHEKFHAWQGSSGNGLSSLLWVSADPGCGKSVLTRYLVDEVLVSNDKRTVCYFFFKDDFTDQKSATSALSVILRQLFIAQPHLLHDAILDKADTDSSKLTQSFSELWSILMSVSTDPKAEEIICLLDALDECHDEDRSRLINAVNDFYANTHKNSKLKFLITSRPYEHIRRGYSPLITESPTIHLSGDDGKEAEQITHEINLVIRKRVQDISKQRSLMKEECTMLIDRLTSVQNRTYLWVSLILDVLENTPEFSKGKVHRILSDLPTTVDSAYERILDRSPDMEKAKIVLHIITAAMRPLSLEELSLALALSAGYQAPTDIVDNMEPTHRFKKTLRDLCGLFVIILDDKVYLLHQTAKEFLVRNSNSILDKTLSQPTIGWKYSLHADESNQILAEICISCISLDPDDFPQECMLEYSSSYWDTHFRQACIPDEDPLIDRAKLLCEPWSDIFQTWSRIYAVKTDNIPDSTSSLVIASSMGLVGVVKSILPTGKANLNSKDSDYDQTPLSWAAERGHVAVVKLLLAAEEVDIDSRNSIGRSPLSLAAQNGHDEVVKLLIREDVDIDSKDVPGSTPLALAAENGHERIIRLLLATGKADIDSRDSSGNSPLSLAAQFGHEAVVKILLASGEVDVNNKDSRGKTPLSWAAREGYEAVVRCLLDTGKVEVDSKDSDNRTPLLLAAIQGCEGIVKQLLATAQVDVNIRDRRYGREPLSWAAGEGHEAVVKLLLSTREVDVDVRDPRYGRSPLSWAAGEGHEEVVEFLLATGKVDVESKSIRGRTPLSWAAWEGHDTVVKLLLATGEVDVNSRDSEGRTPLSWAAENGNEAVIKLLIGTGNADVSARDVNGRTPQDWAAEYDHQSVVKIFQMC</sequence>
<name>A0A401KR31_ASPAW</name>
<gene>
    <name evidence="6" type="ORF">AAWM_04619</name>
</gene>
<dbReference type="SUPFAM" id="SSF52540">
    <property type="entry name" value="P-loop containing nucleoside triphosphate hydrolases"/>
    <property type="match status" value="1"/>
</dbReference>
<proteinExistence type="predicted"/>
<dbReference type="Pfam" id="PF24883">
    <property type="entry name" value="NPHP3_N"/>
    <property type="match status" value="1"/>
</dbReference>
<dbReference type="InterPro" id="IPR031359">
    <property type="entry name" value="NACHT_N"/>
</dbReference>
<feature type="repeat" description="ANK" evidence="3">
    <location>
        <begin position="924"/>
        <end position="948"/>
    </location>
</feature>
<feature type="repeat" description="ANK" evidence="3">
    <location>
        <begin position="1164"/>
        <end position="1188"/>
    </location>
</feature>
<dbReference type="Gene3D" id="3.40.50.300">
    <property type="entry name" value="P-loop containing nucleotide triphosphate hydrolases"/>
    <property type="match status" value="1"/>
</dbReference>
<dbReference type="GO" id="GO:0000976">
    <property type="term" value="F:transcription cis-regulatory region binding"/>
    <property type="evidence" value="ECO:0007669"/>
    <property type="project" value="TreeGrafter"/>
</dbReference>
<dbReference type="Gene3D" id="1.25.40.20">
    <property type="entry name" value="Ankyrin repeat-containing domain"/>
    <property type="match status" value="3"/>
</dbReference>
<dbReference type="PANTHER" id="PTHR24193">
    <property type="entry name" value="ANKYRIN REPEAT PROTEIN"/>
    <property type="match status" value="1"/>
</dbReference>
<evidence type="ECO:0000256" key="1">
    <source>
        <dbReference type="ARBA" id="ARBA00022737"/>
    </source>
</evidence>
<dbReference type="STRING" id="105351.A0A401KR31"/>
<feature type="signal peptide" evidence="4">
    <location>
        <begin position="1"/>
        <end position="21"/>
    </location>
</feature>
<evidence type="ECO:0000313" key="7">
    <source>
        <dbReference type="Proteomes" id="UP000286921"/>
    </source>
</evidence>
<dbReference type="SMART" id="SM00248">
    <property type="entry name" value="ANK"/>
    <property type="match status" value="11"/>
</dbReference>
<keyword evidence="7" id="KW-1185">Reference proteome</keyword>
<dbReference type="Pfam" id="PF17100">
    <property type="entry name" value="NACHT_N"/>
    <property type="match status" value="1"/>
</dbReference>
<dbReference type="InterPro" id="IPR027417">
    <property type="entry name" value="P-loop_NTPase"/>
</dbReference>
<protein>
    <submittedName>
        <fullName evidence="6">Ankyrin repeat domain-containing protein 50</fullName>
    </submittedName>
</protein>
<evidence type="ECO:0000313" key="6">
    <source>
        <dbReference type="EMBL" id="GCB21734.1"/>
    </source>
</evidence>
<feature type="repeat" description="ANK" evidence="3">
    <location>
        <begin position="1096"/>
        <end position="1120"/>
    </location>
</feature>
<dbReference type="Pfam" id="PF22939">
    <property type="entry name" value="WHD_GPIID"/>
    <property type="match status" value="1"/>
</dbReference>
<keyword evidence="2 3" id="KW-0040">ANK repeat</keyword>
<evidence type="ECO:0000256" key="3">
    <source>
        <dbReference type="PROSITE-ProRule" id="PRU00023"/>
    </source>
</evidence>
<dbReference type="InterPro" id="IPR050663">
    <property type="entry name" value="Ankyrin-SOCS_Box"/>
</dbReference>
<dbReference type="InterPro" id="IPR036770">
    <property type="entry name" value="Ankyrin_rpt-contain_sf"/>
</dbReference>
<dbReference type="Pfam" id="PF13637">
    <property type="entry name" value="Ank_4"/>
    <property type="match status" value="1"/>
</dbReference>
<dbReference type="InterPro" id="IPR056884">
    <property type="entry name" value="NPHP3-like_N"/>
</dbReference>
<keyword evidence="1" id="KW-0677">Repeat</keyword>
<dbReference type="PROSITE" id="PS50088">
    <property type="entry name" value="ANK_REPEAT"/>
    <property type="match status" value="8"/>
</dbReference>
<dbReference type="PANTHER" id="PTHR24193:SF121">
    <property type="entry name" value="ADA2A-CONTAINING COMPLEX COMPONENT 3, ISOFORM D"/>
    <property type="match status" value="1"/>
</dbReference>
<dbReference type="InterPro" id="IPR002110">
    <property type="entry name" value="Ankyrin_rpt"/>
</dbReference>
<dbReference type="GO" id="GO:0045944">
    <property type="term" value="P:positive regulation of transcription by RNA polymerase II"/>
    <property type="evidence" value="ECO:0007669"/>
    <property type="project" value="TreeGrafter"/>
</dbReference>
<dbReference type="PROSITE" id="PS50837">
    <property type="entry name" value="NACHT"/>
    <property type="match status" value="1"/>
</dbReference>
<dbReference type="GO" id="GO:0005634">
    <property type="term" value="C:nucleus"/>
    <property type="evidence" value="ECO:0007669"/>
    <property type="project" value="TreeGrafter"/>
</dbReference>
<dbReference type="EMBL" id="BDHI01000008">
    <property type="protein sequence ID" value="GCB21734.1"/>
    <property type="molecule type" value="Genomic_DNA"/>
</dbReference>
<dbReference type="PROSITE" id="PS50297">
    <property type="entry name" value="ANK_REP_REGION"/>
    <property type="match status" value="7"/>
</dbReference>
<feature type="repeat" description="ANK" evidence="3">
    <location>
        <begin position="891"/>
        <end position="923"/>
    </location>
</feature>
<feature type="repeat" description="ANK" evidence="3">
    <location>
        <begin position="1130"/>
        <end position="1154"/>
    </location>
</feature>
<dbReference type="Pfam" id="PF23239">
    <property type="entry name" value="DUF7069"/>
    <property type="match status" value="1"/>
</dbReference>
<feature type="chain" id="PRO_5019098697" evidence="4">
    <location>
        <begin position="22"/>
        <end position="1221"/>
    </location>
</feature>